<accession>A0A157T3C0</accession>
<dbReference type="Proteomes" id="UP000076770">
    <property type="component" value="Chromosome i"/>
</dbReference>
<protein>
    <submittedName>
        <fullName evidence="1">Uncharacterized protein</fullName>
    </submittedName>
</protein>
<gene>
    <name evidence="1" type="ORF">SSOP1_1824</name>
</gene>
<sequence length="67" mass="8260">MIMNYMTILFNYIKIYRKIQLYNNIFYNCLPKKCKIGEMPMVIGYEHVSKITLDSKKFHFIYIVRWV</sequence>
<organism evidence="1 2">
    <name type="scientific">Saccharolobus solfataricus</name>
    <name type="common">Sulfolobus solfataricus</name>
    <dbReference type="NCBI Taxonomy" id="2287"/>
    <lineage>
        <taxon>Archaea</taxon>
        <taxon>Thermoproteota</taxon>
        <taxon>Thermoprotei</taxon>
        <taxon>Sulfolobales</taxon>
        <taxon>Sulfolobaceae</taxon>
        <taxon>Saccharolobus</taxon>
    </lineage>
</organism>
<reference evidence="2" key="1">
    <citation type="submission" date="2016-04" db="EMBL/GenBank/DDBJ databases">
        <authorList>
            <person name="Shah S.A."/>
            <person name="Garrett R.A."/>
        </authorList>
    </citation>
    <scope>NUCLEOTIDE SEQUENCE [LARGE SCALE GENOMIC DNA]</scope>
    <source>
        <strain evidence="2">ATCC 35091 / DSM 1616 / JCM 8930 / NBRC 15331 / P1</strain>
    </source>
</reference>
<proteinExistence type="predicted"/>
<dbReference type="EMBL" id="LT549890">
    <property type="protein sequence ID" value="SAI85378.1"/>
    <property type="molecule type" value="Genomic_DNA"/>
</dbReference>
<evidence type="ECO:0000313" key="2">
    <source>
        <dbReference type="Proteomes" id="UP000076770"/>
    </source>
</evidence>
<name>A0A157T3C0_SACSO</name>
<evidence type="ECO:0000313" key="1">
    <source>
        <dbReference type="EMBL" id="SAI85378.1"/>
    </source>
</evidence>
<dbReference type="AlphaFoldDB" id="A0A157T3C0"/>